<feature type="transmembrane region" description="Helical" evidence="2">
    <location>
        <begin position="315"/>
        <end position="333"/>
    </location>
</feature>
<protein>
    <submittedName>
        <fullName evidence="3">Uncharacterized protein</fullName>
    </submittedName>
</protein>
<keyword evidence="2" id="KW-0472">Membrane</keyword>
<evidence type="ECO:0000256" key="2">
    <source>
        <dbReference type="SAM" id="Phobius"/>
    </source>
</evidence>
<gene>
    <name evidence="3" type="ORF">HJC23_004676</name>
</gene>
<evidence type="ECO:0000256" key="1">
    <source>
        <dbReference type="SAM" id="MobiDB-lite"/>
    </source>
</evidence>
<proteinExistence type="predicted"/>
<organism evidence="3 4">
    <name type="scientific">Cyclotella cryptica</name>
    <dbReference type="NCBI Taxonomy" id="29204"/>
    <lineage>
        <taxon>Eukaryota</taxon>
        <taxon>Sar</taxon>
        <taxon>Stramenopiles</taxon>
        <taxon>Ochrophyta</taxon>
        <taxon>Bacillariophyta</taxon>
        <taxon>Coscinodiscophyceae</taxon>
        <taxon>Thalassiosirophycidae</taxon>
        <taxon>Stephanodiscales</taxon>
        <taxon>Stephanodiscaceae</taxon>
        <taxon>Cyclotella</taxon>
    </lineage>
</organism>
<evidence type="ECO:0000313" key="4">
    <source>
        <dbReference type="Proteomes" id="UP001516023"/>
    </source>
</evidence>
<keyword evidence="2" id="KW-1133">Transmembrane helix</keyword>
<accession>A0ABD3PKP7</accession>
<comment type="caution">
    <text evidence="3">The sequence shown here is derived from an EMBL/GenBank/DDBJ whole genome shotgun (WGS) entry which is preliminary data.</text>
</comment>
<name>A0ABD3PKP7_9STRA</name>
<reference evidence="3 4" key="1">
    <citation type="journal article" date="2020" name="G3 (Bethesda)">
        <title>Improved Reference Genome for Cyclotella cryptica CCMP332, a Model for Cell Wall Morphogenesis, Salinity Adaptation, and Lipid Production in Diatoms (Bacillariophyta).</title>
        <authorList>
            <person name="Roberts W.R."/>
            <person name="Downey K.M."/>
            <person name="Ruck E.C."/>
            <person name="Traller J.C."/>
            <person name="Alverson A.J."/>
        </authorList>
    </citation>
    <scope>NUCLEOTIDE SEQUENCE [LARGE SCALE GENOMIC DNA]</scope>
    <source>
        <strain evidence="3 4">CCMP332</strain>
    </source>
</reference>
<dbReference type="EMBL" id="JABMIG020000160">
    <property type="protein sequence ID" value="KAL3788209.1"/>
    <property type="molecule type" value="Genomic_DNA"/>
</dbReference>
<keyword evidence="4" id="KW-1185">Reference proteome</keyword>
<dbReference type="Proteomes" id="UP001516023">
    <property type="component" value="Unassembled WGS sequence"/>
</dbReference>
<evidence type="ECO:0000313" key="3">
    <source>
        <dbReference type="EMBL" id="KAL3788209.1"/>
    </source>
</evidence>
<feature type="region of interest" description="Disordered" evidence="1">
    <location>
        <begin position="402"/>
        <end position="459"/>
    </location>
</feature>
<sequence>MSLSLETASYYGMSPLQHSQSLPTPMHRRIQETSFGCSPPAPLQFPIWNITANTTTYLEIPQEVNNVLVIFDYEIRHWSKFQWTTGTDGGDSNEDSDGNGGWFSKLFGGRMLGNDTTTESESFDSAAYSLEQLESDMVTSIWNMVLSDPNMTWNNSTGECAGLIVSEENETFMNDDAKSEYNTPKSDTKLLGLSVYPPDEINEDGKYDVHLFSCRCANPSDQCTAVHGKISATYSGTNEFGISNLIIDLLRSGMENGQFITEGSPALMLEFQSAEDMSSGENSGIVVPVQTDRGTIWQEMQAEDEENDISKYGKLFVALLVVLSVGFLVATVFRRRKNKRAKESRAAEVAEEHNSNLALREEQVTEREESLPMKEVALDDEEEQSRGGEAKSVSSGWDWFGGLFSKEEPQSNDVPKVTEETTMETPPSVMDQVELDVPKCESDEVEISLSSGKKGWFSK</sequence>
<keyword evidence="2" id="KW-0812">Transmembrane</keyword>
<dbReference type="AlphaFoldDB" id="A0ABD3PKP7"/>